<proteinExistence type="predicted"/>
<evidence type="ECO:0000313" key="2">
    <source>
        <dbReference type="Proteomes" id="UP000000305"/>
    </source>
</evidence>
<evidence type="ECO:0000313" key="1">
    <source>
        <dbReference type="EMBL" id="EFX78915.1"/>
    </source>
</evidence>
<dbReference type="HOGENOM" id="CLU_2592200_0_0_1"/>
<organism evidence="1 2">
    <name type="scientific">Daphnia pulex</name>
    <name type="common">Water flea</name>
    <dbReference type="NCBI Taxonomy" id="6669"/>
    <lineage>
        <taxon>Eukaryota</taxon>
        <taxon>Metazoa</taxon>
        <taxon>Ecdysozoa</taxon>
        <taxon>Arthropoda</taxon>
        <taxon>Crustacea</taxon>
        <taxon>Branchiopoda</taxon>
        <taxon>Diplostraca</taxon>
        <taxon>Cladocera</taxon>
        <taxon>Anomopoda</taxon>
        <taxon>Daphniidae</taxon>
        <taxon>Daphnia</taxon>
    </lineage>
</organism>
<gene>
    <name evidence="1" type="ORF">DAPPUDRAFT_320063</name>
</gene>
<dbReference type="AlphaFoldDB" id="E9GNQ6"/>
<dbReference type="InParanoid" id="E9GNQ6"/>
<accession>E9GNQ6</accession>
<dbReference type="KEGG" id="dpx:DAPPUDRAFT_320063"/>
<dbReference type="EMBL" id="GL732555">
    <property type="protein sequence ID" value="EFX78915.1"/>
    <property type="molecule type" value="Genomic_DNA"/>
</dbReference>
<dbReference type="Proteomes" id="UP000000305">
    <property type="component" value="Unassembled WGS sequence"/>
</dbReference>
<reference evidence="1 2" key="1">
    <citation type="journal article" date="2011" name="Science">
        <title>The ecoresponsive genome of Daphnia pulex.</title>
        <authorList>
            <person name="Colbourne J.K."/>
            <person name="Pfrender M.E."/>
            <person name="Gilbert D."/>
            <person name="Thomas W.K."/>
            <person name="Tucker A."/>
            <person name="Oakley T.H."/>
            <person name="Tokishita S."/>
            <person name="Aerts A."/>
            <person name="Arnold G.J."/>
            <person name="Basu M.K."/>
            <person name="Bauer D.J."/>
            <person name="Caceres C.E."/>
            <person name="Carmel L."/>
            <person name="Casola C."/>
            <person name="Choi J.H."/>
            <person name="Detter J.C."/>
            <person name="Dong Q."/>
            <person name="Dusheyko S."/>
            <person name="Eads B.D."/>
            <person name="Frohlich T."/>
            <person name="Geiler-Samerotte K.A."/>
            <person name="Gerlach D."/>
            <person name="Hatcher P."/>
            <person name="Jogdeo S."/>
            <person name="Krijgsveld J."/>
            <person name="Kriventseva E.V."/>
            <person name="Kultz D."/>
            <person name="Laforsch C."/>
            <person name="Lindquist E."/>
            <person name="Lopez J."/>
            <person name="Manak J.R."/>
            <person name="Muller J."/>
            <person name="Pangilinan J."/>
            <person name="Patwardhan R.P."/>
            <person name="Pitluck S."/>
            <person name="Pritham E.J."/>
            <person name="Rechtsteiner A."/>
            <person name="Rho M."/>
            <person name="Rogozin I.B."/>
            <person name="Sakarya O."/>
            <person name="Salamov A."/>
            <person name="Schaack S."/>
            <person name="Shapiro H."/>
            <person name="Shiga Y."/>
            <person name="Skalitzky C."/>
            <person name="Smith Z."/>
            <person name="Souvorov A."/>
            <person name="Sung W."/>
            <person name="Tang Z."/>
            <person name="Tsuchiya D."/>
            <person name="Tu H."/>
            <person name="Vos H."/>
            <person name="Wang M."/>
            <person name="Wolf Y.I."/>
            <person name="Yamagata H."/>
            <person name="Yamada T."/>
            <person name="Ye Y."/>
            <person name="Shaw J.R."/>
            <person name="Andrews J."/>
            <person name="Crease T.J."/>
            <person name="Tang H."/>
            <person name="Lucas S.M."/>
            <person name="Robertson H.M."/>
            <person name="Bork P."/>
            <person name="Koonin E.V."/>
            <person name="Zdobnov E.M."/>
            <person name="Grigoriev I.V."/>
            <person name="Lynch M."/>
            <person name="Boore J.L."/>
        </authorList>
    </citation>
    <scope>NUCLEOTIDE SEQUENCE [LARGE SCALE GENOMIC DNA]</scope>
</reference>
<sequence>MKNALVGSFTGRSTRGHDIFYQRYLSFNLREGLEHNIPDGVEHALLTFKKQERSLIKLTPALPVTSNSLFHTQRQPRMQD</sequence>
<name>E9GNQ6_DAPPU</name>
<protein>
    <submittedName>
        <fullName evidence="1">Uncharacterized protein</fullName>
    </submittedName>
</protein>
<keyword evidence="2" id="KW-1185">Reference proteome</keyword>